<evidence type="ECO:0000256" key="1">
    <source>
        <dbReference type="ARBA" id="ARBA00004141"/>
    </source>
</evidence>
<evidence type="ECO:0000256" key="4">
    <source>
        <dbReference type="ARBA" id="ARBA00022989"/>
    </source>
</evidence>
<feature type="transmembrane region" description="Helical" evidence="10">
    <location>
        <begin position="136"/>
        <end position="153"/>
    </location>
</feature>
<dbReference type="SUPFAM" id="SSF81321">
    <property type="entry name" value="Family A G protein-coupled receptor-like"/>
    <property type="match status" value="1"/>
</dbReference>
<dbReference type="EMBL" id="GDHC01000882">
    <property type="protein sequence ID" value="JAQ17747.1"/>
    <property type="molecule type" value="Transcribed_RNA"/>
</dbReference>
<evidence type="ECO:0000256" key="5">
    <source>
        <dbReference type="ARBA" id="ARBA00023040"/>
    </source>
</evidence>
<evidence type="ECO:0000256" key="9">
    <source>
        <dbReference type="SAM" id="MobiDB-lite"/>
    </source>
</evidence>
<name>A0A146MFU7_LYGHE</name>
<dbReference type="PROSITE" id="PS50262">
    <property type="entry name" value="G_PROTEIN_RECEP_F1_2"/>
    <property type="match status" value="1"/>
</dbReference>
<keyword evidence="7 12" id="KW-0675">Receptor</keyword>
<dbReference type="PRINTS" id="PR00237">
    <property type="entry name" value="GPCRRHODOPSN"/>
</dbReference>
<protein>
    <submittedName>
        <fullName evidence="12">Neuropeptide Y receptor type 2</fullName>
    </submittedName>
</protein>
<feature type="transmembrane region" description="Helical" evidence="10">
    <location>
        <begin position="165"/>
        <end position="187"/>
    </location>
</feature>
<organism evidence="12">
    <name type="scientific">Lygus hesperus</name>
    <name type="common">Western plant bug</name>
    <dbReference type="NCBI Taxonomy" id="30085"/>
    <lineage>
        <taxon>Eukaryota</taxon>
        <taxon>Metazoa</taxon>
        <taxon>Ecdysozoa</taxon>
        <taxon>Arthropoda</taxon>
        <taxon>Hexapoda</taxon>
        <taxon>Insecta</taxon>
        <taxon>Pterygota</taxon>
        <taxon>Neoptera</taxon>
        <taxon>Paraneoptera</taxon>
        <taxon>Hemiptera</taxon>
        <taxon>Heteroptera</taxon>
        <taxon>Panheteroptera</taxon>
        <taxon>Cimicomorpha</taxon>
        <taxon>Miridae</taxon>
        <taxon>Mirini</taxon>
        <taxon>Lygus</taxon>
    </lineage>
</organism>
<gene>
    <name evidence="12" type="primary">NPY2R_1</name>
    <name evidence="12" type="ORF">g.57097</name>
</gene>
<evidence type="ECO:0000256" key="7">
    <source>
        <dbReference type="ARBA" id="ARBA00023170"/>
    </source>
</evidence>
<comment type="similarity">
    <text evidence="2">Belongs to the G-protein coupled receptor 1 family.</text>
</comment>
<dbReference type="InterPro" id="IPR017452">
    <property type="entry name" value="GPCR_Rhodpsn_7TM"/>
</dbReference>
<evidence type="ECO:0000256" key="3">
    <source>
        <dbReference type="ARBA" id="ARBA00022692"/>
    </source>
</evidence>
<keyword evidence="4 10" id="KW-1133">Transmembrane helix</keyword>
<keyword evidence="3 10" id="KW-0812">Transmembrane</keyword>
<evidence type="ECO:0000256" key="8">
    <source>
        <dbReference type="ARBA" id="ARBA00023224"/>
    </source>
</evidence>
<dbReference type="GO" id="GO:0005886">
    <property type="term" value="C:plasma membrane"/>
    <property type="evidence" value="ECO:0007669"/>
    <property type="project" value="TreeGrafter"/>
</dbReference>
<feature type="transmembrane region" description="Helical" evidence="10">
    <location>
        <begin position="304"/>
        <end position="325"/>
    </location>
</feature>
<evidence type="ECO:0000256" key="2">
    <source>
        <dbReference type="ARBA" id="ARBA00010663"/>
    </source>
</evidence>
<sequence>MKMGKSLDDGLTNQEFPGIPRKVLLDIINLLMGFRNDTVDFRKAHLRPSVATIYPLFVFMYALLVSSGLVANVAMVVSIVKDKLYRDQTYCYLINIAIANVLVCLVVLPISLTILLIQNWIFGSFLCYFLPMLQDIPLHVSTLTLLLIAWDRLRFLKDPMKPRIPAFVCATGSWLTAICLVLPYPIYTTYIDLGKYLPQFQGVGICVVNLQDDMQEYLRGLFIALYVLPLSVTAYLFVRMSRELQEAEGPLPVMVYDGVRARTSTGSHDFRNDDKLSGRFRGNNHHDSYEAELDVRKEKRSHRYLGTIATMFAICLCPLMVLRVAKLALTETYDNSGHFDITYTMFVWFAFLPTTTTPALYAAWRMSRTTKERLRGYFRFSGRGRSVNTDTRSERSEPPLPPPRNHYTSTPRSSEAGLSATSNFNNS</sequence>
<feature type="transmembrane region" description="Helical" evidence="10">
    <location>
        <begin position="92"/>
        <end position="116"/>
    </location>
</feature>
<dbReference type="PANTHER" id="PTHR24238">
    <property type="entry name" value="G-PROTEIN COUPLED RECEPTOR"/>
    <property type="match status" value="1"/>
</dbReference>
<dbReference type="GO" id="GO:0008188">
    <property type="term" value="F:neuropeptide receptor activity"/>
    <property type="evidence" value="ECO:0007669"/>
    <property type="project" value="TreeGrafter"/>
</dbReference>
<evidence type="ECO:0000313" key="12">
    <source>
        <dbReference type="EMBL" id="JAQ17747.1"/>
    </source>
</evidence>
<feature type="transmembrane region" description="Helical" evidence="10">
    <location>
        <begin position="217"/>
        <end position="238"/>
    </location>
</feature>
<evidence type="ECO:0000256" key="10">
    <source>
        <dbReference type="SAM" id="Phobius"/>
    </source>
</evidence>
<dbReference type="PANTHER" id="PTHR24238:SF69">
    <property type="entry name" value="G-PROTEIN COUPLED RECEPTOR 165"/>
    <property type="match status" value="1"/>
</dbReference>
<dbReference type="AlphaFoldDB" id="A0A146MFU7"/>
<dbReference type="Pfam" id="PF00001">
    <property type="entry name" value="7tm_1"/>
    <property type="match status" value="1"/>
</dbReference>
<keyword evidence="5" id="KW-0297">G-protein coupled receptor</keyword>
<dbReference type="InterPro" id="IPR000276">
    <property type="entry name" value="GPCR_Rhodpsn"/>
</dbReference>
<keyword evidence="8" id="KW-0807">Transducer</keyword>
<proteinExistence type="inferred from homology"/>
<feature type="transmembrane region" description="Helical" evidence="10">
    <location>
        <begin position="53"/>
        <end position="80"/>
    </location>
</feature>
<feature type="transmembrane region" description="Helical" evidence="10">
    <location>
        <begin position="345"/>
        <end position="364"/>
    </location>
</feature>
<comment type="subcellular location">
    <subcellularLocation>
        <location evidence="1">Membrane</location>
        <topology evidence="1">Multi-pass membrane protein</topology>
    </subcellularLocation>
</comment>
<dbReference type="Gene3D" id="1.20.1070.10">
    <property type="entry name" value="Rhodopsin 7-helix transmembrane proteins"/>
    <property type="match status" value="1"/>
</dbReference>
<evidence type="ECO:0000256" key="6">
    <source>
        <dbReference type="ARBA" id="ARBA00023136"/>
    </source>
</evidence>
<dbReference type="CDD" id="cd00637">
    <property type="entry name" value="7tm_classA_rhodopsin-like"/>
    <property type="match status" value="1"/>
</dbReference>
<feature type="region of interest" description="Disordered" evidence="9">
    <location>
        <begin position="382"/>
        <end position="427"/>
    </location>
</feature>
<reference evidence="12" key="1">
    <citation type="journal article" date="2016" name="Gigascience">
        <title>De novo construction of an expanded transcriptome assembly for the western tarnished plant bug, Lygus hesperus.</title>
        <authorList>
            <person name="Tassone E.E."/>
            <person name="Geib S.M."/>
            <person name="Hall B."/>
            <person name="Fabrick J.A."/>
            <person name="Brent C.S."/>
            <person name="Hull J.J."/>
        </authorList>
    </citation>
    <scope>NUCLEOTIDE SEQUENCE</scope>
</reference>
<feature type="domain" description="G-protein coupled receptors family 1 profile" evidence="11">
    <location>
        <begin position="71"/>
        <end position="361"/>
    </location>
</feature>
<keyword evidence="6 10" id="KW-0472">Membrane</keyword>
<evidence type="ECO:0000259" key="11">
    <source>
        <dbReference type="PROSITE" id="PS50262"/>
    </source>
</evidence>
<accession>A0A146MFU7</accession>